<dbReference type="SUPFAM" id="SSF54928">
    <property type="entry name" value="RNA-binding domain, RBD"/>
    <property type="match status" value="1"/>
</dbReference>
<feature type="compositionally biased region" description="Basic and acidic residues" evidence="3">
    <location>
        <begin position="124"/>
        <end position="145"/>
    </location>
</feature>
<feature type="compositionally biased region" description="Basic and acidic residues" evidence="3">
    <location>
        <begin position="86"/>
        <end position="95"/>
    </location>
</feature>
<accession>A0ABR1E9X2</accession>
<dbReference type="InterPro" id="IPR000504">
    <property type="entry name" value="RRM_dom"/>
</dbReference>
<protein>
    <recommendedName>
        <fullName evidence="4">RRM domain-containing protein</fullName>
    </recommendedName>
</protein>
<evidence type="ECO:0000256" key="2">
    <source>
        <dbReference type="PROSITE-ProRule" id="PRU00176"/>
    </source>
</evidence>
<dbReference type="Gene3D" id="3.30.70.330">
    <property type="match status" value="1"/>
</dbReference>
<organism evidence="5 6">
    <name type="scientific">Necator americanus</name>
    <name type="common">Human hookworm</name>
    <dbReference type="NCBI Taxonomy" id="51031"/>
    <lineage>
        <taxon>Eukaryota</taxon>
        <taxon>Metazoa</taxon>
        <taxon>Ecdysozoa</taxon>
        <taxon>Nematoda</taxon>
        <taxon>Chromadorea</taxon>
        <taxon>Rhabditida</taxon>
        <taxon>Rhabditina</taxon>
        <taxon>Rhabditomorpha</taxon>
        <taxon>Strongyloidea</taxon>
        <taxon>Ancylostomatidae</taxon>
        <taxon>Bunostominae</taxon>
        <taxon>Necator</taxon>
    </lineage>
</organism>
<dbReference type="PROSITE" id="PS50102">
    <property type="entry name" value="RRM"/>
    <property type="match status" value="1"/>
</dbReference>
<keyword evidence="1 2" id="KW-0694">RNA-binding</keyword>
<dbReference type="InterPro" id="IPR052462">
    <property type="entry name" value="SLIRP/GR-RBP-like"/>
</dbReference>
<dbReference type="SMART" id="SM00360">
    <property type="entry name" value="RRM"/>
    <property type="match status" value="1"/>
</dbReference>
<feature type="compositionally biased region" description="Basic and acidic residues" evidence="3">
    <location>
        <begin position="70"/>
        <end position="79"/>
    </location>
</feature>
<evidence type="ECO:0000313" key="5">
    <source>
        <dbReference type="EMBL" id="KAK6759497.1"/>
    </source>
</evidence>
<dbReference type="EMBL" id="JAVFWL010000006">
    <property type="protein sequence ID" value="KAK6759497.1"/>
    <property type="molecule type" value="Genomic_DNA"/>
</dbReference>
<evidence type="ECO:0000256" key="3">
    <source>
        <dbReference type="SAM" id="MobiDB-lite"/>
    </source>
</evidence>
<keyword evidence="6" id="KW-1185">Reference proteome</keyword>
<sequence>MHPESEVAMRGLQSFLLANKEAILSLLQDMDRPETERDRTSPTSPQQERSSGFACSSSRSSQRSYTTESAKQKERKSSRDSLFSRVEARRVRDHTAPNSANRSRSRSDSRTPPHSARNLQGRRHREDSRSRSPSREQFNRLARYRDGREDPRPCRCIGIFGMNVDTSERDLENIFQEFGEIDYIKIVRDHVTGRSRGFGFVYYLRTRDAAAAKAELKDARIDGMRVRVDFSVTNGAPGYRGTMGRQKRVIQSSKYT</sequence>
<name>A0ABR1E9X2_NECAM</name>
<evidence type="ECO:0000256" key="1">
    <source>
        <dbReference type="ARBA" id="ARBA00022884"/>
    </source>
</evidence>
<reference evidence="5 6" key="1">
    <citation type="submission" date="2023-08" db="EMBL/GenBank/DDBJ databases">
        <title>A Necator americanus chromosomal reference genome.</title>
        <authorList>
            <person name="Ilik V."/>
            <person name="Petrzelkova K.J."/>
            <person name="Pardy F."/>
            <person name="Fuh T."/>
            <person name="Niatou-Singa F.S."/>
            <person name="Gouil Q."/>
            <person name="Baker L."/>
            <person name="Ritchie M.E."/>
            <person name="Jex A.R."/>
            <person name="Gazzola D."/>
            <person name="Li H."/>
            <person name="Toshio Fujiwara R."/>
            <person name="Zhan B."/>
            <person name="Aroian R.V."/>
            <person name="Pafco B."/>
            <person name="Schwarz E.M."/>
        </authorList>
    </citation>
    <scope>NUCLEOTIDE SEQUENCE [LARGE SCALE GENOMIC DNA]</scope>
    <source>
        <strain evidence="5 6">Aroian</strain>
        <tissue evidence="5">Whole animal</tissue>
    </source>
</reference>
<dbReference type="InterPro" id="IPR012677">
    <property type="entry name" value="Nucleotide-bd_a/b_plait_sf"/>
</dbReference>
<comment type="caution">
    <text evidence="5">The sequence shown here is derived from an EMBL/GenBank/DDBJ whole genome shotgun (WGS) entry which is preliminary data.</text>
</comment>
<dbReference type="Pfam" id="PF00076">
    <property type="entry name" value="RRM_1"/>
    <property type="match status" value="1"/>
</dbReference>
<gene>
    <name evidence="5" type="primary">Necator_chrX.g21378</name>
    <name evidence="5" type="ORF">RB195_021217</name>
</gene>
<feature type="domain" description="RRM" evidence="4">
    <location>
        <begin position="155"/>
        <end position="233"/>
    </location>
</feature>
<evidence type="ECO:0000313" key="6">
    <source>
        <dbReference type="Proteomes" id="UP001303046"/>
    </source>
</evidence>
<dbReference type="PANTHER" id="PTHR48027">
    <property type="entry name" value="HETEROGENEOUS NUCLEAR RIBONUCLEOPROTEIN 87F-RELATED"/>
    <property type="match status" value="1"/>
</dbReference>
<feature type="region of interest" description="Disordered" evidence="3">
    <location>
        <begin position="27"/>
        <end position="145"/>
    </location>
</feature>
<evidence type="ECO:0000259" key="4">
    <source>
        <dbReference type="PROSITE" id="PS50102"/>
    </source>
</evidence>
<dbReference type="InterPro" id="IPR035979">
    <property type="entry name" value="RBD_domain_sf"/>
</dbReference>
<dbReference type="Proteomes" id="UP001303046">
    <property type="component" value="Unassembled WGS sequence"/>
</dbReference>
<feature type="compositionally biased region" description="Low complexity" evidence="3">
    <location>
        <begin position="49"/>
        <end position="64"/>
    </location>
</feature>
<proteinExistence type="predicted"/>
<feature type="compositionally biased region" description="Basic and acidic residues" evidence="3">
    <location>
        <begin position="29"/>
        <end position="40"/>
    </location>
</feature>